<keyword evidence="2" id="KW-0547">Nucleotide-binding</keyword>
<dbReference type="InterPro" id="IPR051681">
    <property type="entry name" value="Ser/Thr_Kinases-Pseudokinases"/>
</dbReference>
<dbReference type="InterPro" id="IPR001245">
    <property type="entry name" value="Ser-Thr/Tyr_kinase_cat_dom"/>
</dbReference>
<gene>
    <name evidence="6" type="ORF">RirG_233110</name>
</gene>
<accession>A0A015IBM6</accession>
<dbReference type="PANTHER" id="PTHR44329">
    <property type="entry name" value="SERINE/THREONINE-PROTEIN KINASE TNNI3K-RELATED"/>
    <property type="match status" value="1"/>
</dbReference>
<dbReference type="InterPro" id="IPR011009">
    <property type="entry name" value="Kinase-like_dom_sf"/>
</dbReference>
<dbReference type="GO" id="GO:0004674">
    <property type="term" value="F:protein serine/threonine kinase activity"/>
    <property type="evidence" value="ECO:0007669"/>
    <property type="project" value="TreeGrafter"/>
</dbReference>
<keyword evidence="7" id="KW-1185">Reference proteome</keyword>
<dbReference type="InterPro" id="IPR000719">
    <property type="entry name" value="Prot_kinase_dom"/>
</dbReference>
<name>A0A015IBM6_RHIIW</name>
<feature type="domain" description="Protein kinase" evidence="5">
    <location>
        <begin position="82"/>
        <end position="362"/>
    </location>
</feature>
<dbReference type="Gene3D" id="1.10.510.10">
    <property type="entry name" value="Transferase(Phosphotransferase) domain 1"/>
    <property type="match status" value="1"/>
</dbReference>
<organism evidence="6 7">
    <name type="scientific">Rhizophagus irregularis (strain DAOM 197198w)</name>
    <name type="common">Glomus intraradices</name>
    <dbReference type="NCBI Taxonomy" id="1432141"/>
    <lineage>
        <taxon>Eukaryota</taxon>
        <taxon>Fungi</taxon>
        <taxon>Fungi incertae sedis</taxon>
        <taxon>Mucoromycota</taxon>
        <taxon>Glomeromycotina</taxon>
        <taxon>Glomeromycetes</taxon>
        <taxon>Glomerales</taxon>
        <taxon>Glomeraceae</taxon>
        <taxon>Rhizophagus</taxon>
    </lineage>
</organism>
<evidence type="ECO:0000313" key="7">
    <source>
        <dbReference type="Proteomes" id="UP000022910"/>
    </source>
</evidence>
<evidence type="ECO:0000256" key="4">
    <source>
        <dbReference type="ARBA" id="ARBA00022840"/>
    </source>
</evidence>
<dbReference type="Pfam" id="PF07714">
    <property type="entry name" value="PK_Tyr_Ser-Thr"/>
    <property type="match status" value="1"/>
</dbReference>
<comment type="caution">
    <text evidence="6">The sequence shown here is derived from an EMBL/GenBank/DDBJ whole genome shotgun (WGS) entry which is preliminary data.</text>
</comment>
<dbReference type="SUPFAM" id="SSF56112">
    <property type="entry name" value="Protein kinase-like (PK-like)"/>
    <property type="match status" value="1"/>
</dbReference>
<keyword evidence="4" id="KW-0067">ATP-binding</keyword>
<sequence>MEQSINYKHKIDFLVSDNIDHKKCNECKIRKTIDESNQLCYACRSGKYTLSGNNVIDDFIIYTQSNNNELGGELEFVYYNKLKNIEFIAEGGFSKIYKATWINGPIYDWFKFKNNHLDNGRKNNYTVVLKKLNDSKNITSKELNELKVFYQIYSDSNVSKLNISQYLGITRDPITRDYMIIMPYYKSGDMTHFISNDFYNISWENRLNKLRCIIIGLKHMHKTKIIHRDLHSGNIFIGEYFAYIGDLGISKSATGSTDNTNENYGIIPYMAPEIFQGQKYTEASDIYSFGMIMWEFTNGRRPFWDRDHDTELIIDISDGLRPPIVTNAPKGFIELMKDCWHSDPKKRPTTIDILEKIEEMWKNELENYYYRNPTKIIKSSDIGPVAKNNPGAIYKSRPLSRMIHSAMSLKSSRSRSINTNLETDPFYYYQENNIASTDKRKFENDSVEDSNDDSIYDKIRLFTSTLIKD</sequence>
<protein>
    <submittedName>
        <fullName evidence="6">Ssk22p</fullName>
    </submittedName>
</protein>
<proteinExistence type="predicted"/>
<evidence type="ECO:0000256" key="2">
    <source>
        <dbReference type="ARBA" id="ARBA00022741"/>
    </source>
</evidence>
<keyword evidence="1" id="KW-0808">Transferase</keyword>
<dbReference type="PANTHER" id="PTHR44329:SF288">
    <property type="entry name" value="MITOGEN-ACTIVATED PROTEIN KINASE KINASE KINASE 20"/>
    <property type="match status" value="1"/>
</dbReference>
<dbReference type="Proteomes" id="UP000022910">
    <property type="component" value="Unassembled WGS sequence"/>
</dbReference>
<keyword evidence="3" id="KW-0418">Kinase</keyword>
<dbReference type="EMBL" id="JEMT01028457">
    <property type="protein sequence ID" value="EXX54592.1"/>
    <property type="molecule type" value="Genomic_DNA"/>
</dbReference>
<dbReference type="HOGENOM" id="CLU_000288_7_34_1"/>
<evidence type="ECO:0000313" key="6">
    <source>
        <dbReference type="EMBL" id="EXX54592.1"/>
    </source>
</evidence>
<evidence type="ECO:0000259" key="5">
    <source>
        <dbReference type="PROSITE" id="PS50011"/>
    </source>
</evidence>
<dbReference type="PROSITE" id="PS50011">
    <property type="entry name" value="PROTEIN_KINASE_DOM"/>
    <property type="match status" value="1"/>
</dbReference>
<reference evidence="6 7" key="1">
    <citation type="submission" date="2014-02" db="EMBL/GenBank/DDBJ databases">
        <title>Single nucleus genome sequencing reveals high similarity among nuclei of an endomycorrhizal fungus.</title>
        <authorList>
            <person name="Lin K."/>
            <person name="Geurts R."/>
            <person name="Zhang Z."/>
            <person name="Limpens E."/>
            <person name="Saunders D.G."/>
            <person name="Mu D."/>
            <person name="Pang E."/>
            <person name="Cao H."/>
            <person name="Cha H."/>
            <person name="Lin T."/>
            <person name="Zhou Q."/>
            <person name="Shang Y."/>
            <person name="Li Y."/>
            <person name="Ivanov S."/>
            <person name="Sharma T."/>
            <person name="Velzen R.V."/>
            <person name="Ruijter N.D."/>
            <person name="Aanen D.K."/>
            <person name="Win J."/>
            <person name="Kamoun S."/>
            <person name="Bisseling T."/>
            <person name="Huang S."/>
        </authorList>
    </citation>
    <scope>NUCLEOTIDE SEQUENCE [LARGE SCALE GENOMIC DNA]</scope>
    <source>
        <strain evidence="7">DAOM197198w</strain>
    </source>
</reference>
<dbReference type="PRINTS" id="PR00109">
    <property type="entry name" value="TYRKINASE"/>
</dbReference>
<dbReference type="GO" id="GO:0005524">
    <property type="term" value="F:ATP binding"/>
    <property type="evidence" value="ECO:0007669"/>
    <property type="project" value="UniProtKB-KW"/>
</dbReference>
<evidence type="ECO:0000256" key="3">
    <source>
        <dbReference type="ARBA" id="ARBA00022777"/>
    </source>
</evidence>
<evidence type="ECO:0000256" key="1">
    <source>
        <dbReference type="ARBA" id="ARBA00022679"/>
    </source>
</evidence>
<dbReference type="AlphaFoldDB" id="A0A015IBM6"/>